<evidence type="ECO:0000256" key="1">
    <source>
        <dbReference type="ARBA" id="ARBA00006622"/>
    </source>
</evidence>
<comment type="caution">
    <text evidence="7">The sequence shown here is derived from an EMBL/GenBank/DDBJ whole genome shotgun (WGS) entry which is preliminary data.</text>
</comment>
<dbReference type="STRING" id="1262585.BJI46_06795"/>
<feature type="binding site" evidence="6">
    <location>
        <position position="87"/>
    </location>
    <ligand>
        <name>Fe cation</name>
        <dbReference type="ChEBI" id="CHEBI:24875"/>
        <note>catalytic</note>
    </ligand>
</feature>
<feature type="binding site" evidence="6">
    <location>
        <position position="89"/>
    </location>
    <ligand>
        <name>Fe cation</name>
        <dbReference type="ChEBI" id="CHEBI:24875"/>
        <note>catalytic</note>
    </ligand>
</feature>
<dbReference type="Proteomes" id="UP000185895">
    <property type="component" value="Unassembled WGS sequence"/>
</dbReference>
<comment type="similarity">
    <text evidence="1">Belongs to the cysteine dioxygenase family.</text>
</comment>
<dbReference type="PANTHER" id="PTHR12918:SF1">
    <property type="entry name" value="CYSTEINE DIOXYGENASE TYPE 1"/>
    <property type="match status" value="1"/>
</dbReference>
<keyword evidence="2 6" id="KW-0479">Metal-binding</keyword>
<accession>A0A1E7QWG8</accession>
<proteinExistence type="inferred from homology"/>
<dbReference type="GO" id="GO:0008198">
    <property type="term" value="F:ferrous iron binding"/>
    <property type="evidence" value="ECO:0007669"/>
    <property type="project" value="TreeGrafter"/>
</dbReference>
<keyword evidence="4" id="KW-0560">Oxidoreductase</keyword>
<dbReference type="CDD" id="cd10548">
    <property type="entry name" value="cupin_CDO"/>
    <property type="match status" value="1"/>
</dbReference>
<evidence type="ECO:0000256" key="6">
    <source>
        <dbReference type="PIRSR" id="PIRSR610300-51"/>
    </source>
</evidence>
<sequence length="188" mass="21156">MSLVTGRFKALIDKIESSLAQNLADTLIIESFIPEFKALLADIHWLPEIFQHSDPQHYQQYLLYKDPQVRFSIVSFVWGPGQKTPIHNHEVWGAVGVIQGAEISQRFAWKEQKLRPVASGDVLQVGDIDWFTPASGDVHQVSNAFADQVSISIHIYGADIGQVKRFTYSPTGEAKVFISGYSNKELRK</sequence>
<reference evidence="7 8" key="1">
    <citation type="submission" date="2016-09" db="EMBL/GenBank/DDBJ databases">
        <authorList>
            <person name="Capua I."/>
            <person name="De Benedictis P."/>
            <person name="Joannis T."/>
            <person name="Lombin L.H."/>
            <person name="Cattoli G."/>
        </authorList>
    </citation>
    <scope>NUCLEOTIDE SEQUENCE [LARGE SCALE GENOMIC DNA]</scope>
    <source>
        <strain evidence="7 8">ANC 4671</strain>
    </source>
</reference>
<dbReference type="InterPro" id="IPR011051">
    <property type="entry name" value="RmlC_Cupin_sf"/>
</dbReference>
<dbReference type="EMBL" id="MKKK01000074">
    <property type="protein sequence ID" value="OEY91439.1"/>
    <property type="molecule type" value="Genomic_DNA"/>
</dbReference>
<dbReference type="Pfam" id="PF05995">
    <property type="entry name" value="CDO_I"/>
    <property type="match status" value="1"/>
</dbReference>
<dbReference type="AlphaFoldDB" id="A0A1E7QWG8"/>
<keyword evidence="3 7" id="KW-0223">Dioxygenase</keyword>
<dbReference type="PANTHER" id="PTHR12918">
    <property type="entry name" value="CYSTEINE DIOXYGENASE"/>
    <property type="match status" value="1"/>
</dbReference>
<evidence type="ECO:0000256" key="3">
    <source>
        <dbReference type="ARBA" id="ARBA00022964"/>
    </source>
</evidence>
<dbReference type="SUPFAM" id="SSF51182">
    <property type="entry name" value="RmlC-like cupins"/>
    <property type="match status" value="1"/>
</dbReference>
<dbReference type="InterPro" id="IPR014710">
    <property type="entry name" value="RmlC-like_jellyroll"/>
</dbReference>
<keyword evidence="5 6" id="KW-0408">Iron</keyword>
<evidence type="ECO:0000313" key="8">
    <source>
        <dbReference type="Proteomes" id="UP000185895"/>
    </source>
</evidence>
<name>A0A1E7QWG8_9GAMM</name>
<keyword evidence="8" id="KW-1185">Reference proteome</keyword>
<evidence type="ECO:0000256" key="2">
    <source>
        <dbReference type="ARBA" id="ARBA00022723"/>
    </source>
</evidence>
<dbReference type="Gene3D" id="2.60.120.10">
    <property type="entry name" value="Jelly Rolls"/>
    <property type="match status" value="1"/>
</dbReference>
<protein>
    <submittedName>
        <fullName evidence="7">Cysteine dioxygenase</fullName>
    </submittedName>
</protein>
<evidence type="ECO:0000256" key="5">
    <source>
        <dbReference type="ARBA" id="ARBA00023004"/>
    </source>
</evidence>
<evidence type="ECO:0000256" key="4">
    <source>
        <dbReference type="ARBA" id="ARBA00023002"/>
    </source>
</evidence>
<organism evidence="7 8">
    <name type="scientific">Acinetobacter qingfengensis</name>
    <dbReference type="NCBI Taxonomy" id="1262585"/>
    <lineage>
        <taxon>Bacteria</taxon>
        <taxon>Pseudomonadati</taxon>
        <taxon>Pseudomonadota</taxon>
        <taxon>Gammaproteobacteria</taxon>
        <taxon>Moraxellales</taxon>
        <taxon>Moraxellaceae</taxon>
        <taxon>Acinetobacter</taxon>
    </lineage>
</organism>
<dbReference type="GO" id="GO:0016702">
    <property type="term" value="F:oxidoreductase activity, acting on single donors with incorporation of molecular oxygen, incorporation of two atoms of oxygen"/>
    <property type="evidence" value="ECO:0007669"/>
    <property type="project" value="InterPro"/>
</dbReference>
<feature type="binding site" evidence="6">
    <location>
        <position position="139"/>
    </location>
    <ligand>
        <name>Fe cation</name>
        <dbReference type="ChEBI" id="CHEBI:24875"/>
        <note>catalytic</note>
    </ligand>
</feature>
<evidence type="ECO:0000313" key="7">
    <source>
        <dbReference type="EMBL" id="OEY91439.1"/>
    </source>
</evidence>
<dbReference type="RefSeq" id="WP_070071055.1">
    <property type="nucleotide sequence ID" value="NZ_MKKK01000074.1"/>
</dbReference>
<dbReference type="InterPro" id="IPR010300">
    <property type="entry name" value="CDO_1"/>
</dbReference>
<dbReference type="OrthoDB" id="7059163at2"/>
<gene>
    <name evidence="7" type="ORF">BJI46_06795</name>
</gene>